<dbReference type="Proteomes" id="UP000179807">
    <property type="component" value="Unassembled WGS sequence"/>
</dbReference>
<name>A0A1J4KIE9_9EUKA</name>
<dbReference type="GeneID" id="94835719"/>
<dbReference type="PANTHER" id="PTHR16154:SF6">
    <property type="entry name" value="SPINOPHILIN, ISOFORM J"/>
    <property type="match status" value="1"/>
</dbReference>
<dbReference type="VEuPathDB" id="TrichDB:TRFO_19809"/>
<keyword evidence="5" id="KW-1185">Reference proteome</keyword>
<dbReference type="InterPro" id="IPR043446">
    <property type="entry name" value="Neurabin-like"/>
</dbReference>
<feature type="coiled-coil region" evidence="3">
    <location>
        <begin position="704"/>
        <end position="909"/>
    </location>
</feature>
<dbReference type="OrthoDB" id="6108017at2759"/>
<dbReference type="RefSeq" id="XP_068363962.1">
    <property type="nucleotide sequence ID" value="XM_068501015.1"/>
</dbReference>
<evidence type="ECO:0000313" key="5">
    <source>
        <dbReference type="Proteomes" id="UP000179807"/>
    </source>
</evidence>
<dbReference type="PANTHER" id="PTHR16154">
    <property type="entry name" value="NEURABIN"/>
    <property type="match status" value="1"/>
</dbReference>
<comment type="caution">
    <text evidence="4">The sequence shown here is derived from an EMBL/GenBank/DDBJ whole genome shotgun (WGS) entry which is preliminary data.</text>
</comment>
<feature type="coiled-coil region" evidence="3">
    <location>
        <begin position="106"/>
        <end position="133"/>
    </location>
</feature>
<dbReference type="GO" id="GO:0015629">
    <property type="term" value="C:actin cytoskeleton"/>
    <property type="evidence" value="ECO:0007669"/>
    <property type="project" value="TreeGrafter"/>
</dbReference>
<dbReference type="GO" id="GO:0005737">
    <property type="term" value="C:cytoplasm"/>
    <property type="evidence" value="ECO:0007669"/>
    <property type="project" value="TreeGrafter"/>
</dbReference>
<proteinExistence type="predicted"/>
<feature type="coiled-coil region" evidence="3">
    <location>
        <begin position="7"/>
        <end position="79"/>
    </location>
</feature>
<evidence type="ECO:0000256" key="3">
    <source>
        <dbReference type="SAM" id="Coils"/>
    </source>
</evidence>
<keyword evidence="2 3" id="KW-0175">Coiled coil</keyword>
<feature type="coiled-coil region" evidence="3">
    <location>
        <begin position="204"/>
        <end position="292"/>
    </location>
</feature>
<feature type="coiled-coil region" evidence="3">
    <location>
        <begin position="445"/>
        <end position="493"/>
    </location>
</feature>
<evidence type="ECO:0000313" key="4">
    <source>
        <dbReference type="EMBL" id="OHT10826.1"/>
    </source>
</evidence>
<organism evidence="4 5">
    <name type="scientific">Tritrichomonas foetus</name>
    <dbReference type="NCBI Taxonomy" id="1144522"/>
    <lineage>
        <taxon>Eukaryota</taxon>
        <taxon>Metamonada</taxon>
        <taxon>Parabasalia</taxon>
        <taxon>Tritrichomonadida</taxon>
        <taxon>Tritrichomonadidae</taxon>
        <taxon>Tritrichomonas</taxon>
    </lineage>
</organism>
<sequence>MDDTSSLLENEISRERLSETIDQLRKENSQLKSQFDEAVSISDEVEKIHSQNNKLIIEVRQLKSEKEDLQRRLNISVQSNEEISKKFENFKKMQNFQFTNDQETICKEIDKIKQENENRIKDLTIEVETVKNDCEQKGVTIQLLKSKIDHALQNAERYFHCQVTDFDMLISILSKPTFSNLNSAAPNVINDQIDIDDSLCSKKVKEKKGIVKKYKSKIKKIENEKDDEIDELKRKIHELSTNFIKEKNDYLNQIEKLKEEKQNFESKTRIQITSLESKLESYKRNQSNAINNTKITETIETQMNKPNNIEPLDVDYLIERQKQQQQQQLEKQQQQQRKRQSEIEEQYLIKIEDLNRKLKNAEEQMNKYYQDFKVQESQKQKFELDFERVSGELKSLKIIHAECQNEIKTLRETLHSSNLKNKLNSPNDKKQIPINMNQYNLVKLNESQKAEIERLNKLRTAEQNEKTALSKKIAILENDLNACEEKLKKTQESFDEFCFEVQKQPKPTANDLLPPSAFSCPDLDKQLAVSIEKIAINASLQPSSKIRNSFKTIANYYEQKIIQMNEHMKAMNFENESLKQTFNKFLIDSSLVISDDPMTIDDLLERQGSTVFINKLIELKNKCTHYQHRSSYMDSVFLRFKELFGIDNTQTSHENEELMDQVEKFHHAFYDKIKLLKQREKQLKSLASCCNGLKKVIKQNEKKISELNYRTEELNQIINELTNKNDDSSRTIQSMKQQIFNVTQELEQAKATKGEMEHELKLMNENALAMVSNKLKEQEQKLRDELNSTIVQLNEASVEIKETDNQFENCKKLLQSERATSKKLEEEMKKLREEIQTKELSAQLRLKEEKKQLNESFERTFDQLRKQCELHRIDVQKLTKSLAESEDQIKQLKLQCSSITAEKNRLLENLRSVESVSNRQKKLFEASMKAKLMTIDTEYTKKLEAIQSENELCQRKMFSFIADSFRSYFNPCIHIDEKSFRIIVERVRQELSRLSDSDQAIRMMLNVNELQTTEDAVAQLLLDRSK</sequence>
<accession>A0A1J4KIE9</accession>
<evidence type="ECO:0000256" key="2">
    <source>
        <dbReference type="ARBA" id="ARBA00023054"/>
    </source>
</evidence>
<feature type="coiled-coil region" evidence="3">
    <location>
        <begin position="318"/>
        <end position="413"/>
    </location>
</feature>
<dbReference type="AlphaFoldDB" id="A0A1J4KIE9"/>
<dbReference type="GO" id="GO:0051015">
    <property type="term" value="F:actin filament binding"/>
    <property type="evidence" value="ECO:0007669"/>
    <property type="project" value="TreeGrafter"/>
</dbReference>
<gene>
    <name evidence="4" type="ORF">TRFO_19809</name>
</gene>
<dbReference type="GO" id="GO:0019722">
    <property type="term" value="P:calcium-mediated signaling"/>
    <property type="evidence" value="ECO:0007669"/>
    <property type="project" value="TreeGrafter"/>
</dbReference>
<evidence type="ECO:0000256" key="1">
    <source>
        <dbReference type="ARBA" id="ARBA00022553"/>
    </source>
</evidence>
<dbReference type="EMBL" id="MLAK01000601">
    <property type="protein sequence ID" value="OHT10826.1"/>
    <property type="molecule type" value="Genomic_DNA"/>
</dbReference>
<reference evidence="4" key="1">
    <citation type="submission" date="2016-10" db="EMBL/GenBank/DDBJ databases">
        <authorList>
            <person name="Benchimol M."/>
            <person name="Almeida L.G."/>
            <person name="Vasconcelos A.T."/>
            <person name="Perreira-Neves A."/>
            <person name="Rosa I.A."/>
            <person name="Tasca T."/>
            <person name="Bogo M.R."/>
            <person name="de Souza W."/>
        </authorList>
    </citation>
    <scope>NUCLEOTIDE SEQUENCE [LARGE SCALE GENOMIC DNA]</scope>
    <source>
        <strain evidence="4">K</strain>
    </source>
</reference>
<protein>
    <submittedName>
        <fullName evidence="4">Uncharacterized protein</fullName>
    </submittedName>
</protein>
<dbReference type="GO" id="GO:0007015">
    <property type="term" value="P:actin filament organization"/>
    <property type="evidence" value="ECO:0007669"/>
    <property type="project" value="TreeGrafter"/>
</dbReference>
<keyword evidence="1" id="KW-0597">Phosphoprotein</keyword>